<reference evidence="2 3" key="1">
    <citation type="submission" date="2015-10" db="EMBL/GenBank/DDBJ databases">
        <authorList>
            <person name="Ju K.-S."/>
            <person name="Doroghazi J.R."/>
            <person name="Metcalf W.W."/>
        </authorList>
    </citation>
    <scope>NUCLEOTIDE SEQUENCE [LARGE SCALE GENOMIC DNA]</scope>
    <source>
        <strain evidence="2 3">NRRL B-24793</strain>
    </source>
</reference>
<protein>
    <recommendedName>
        <fullName evidence="4">DUF3499 domain-containing protein</fullName>
    </recommendedName>
</protein>
<dbReference type="Pfam" id="PF12005">
    <property type="entry name" value="DUF3499"/>
    <property type="match status" value="1"/>
</dbReference>
<keyword evidence="3" id="KW-1185">Reference proteome</keyword>
<dbReference type="InterPro" id="IPR021888">
    <property type="entry name" value="DUF3499"/>
</dbReference>
<name>A0A9X0I7Q0_9ACTN</name>
<dbReference type="EMBL" id="LMWI01000001">
    <property type="protein sequence ID" value="KUJ48401.1"/>
    <property type="molecule type" value="Genomic_DNA"/>
</dbReference>
<evidence type="ECO:0000256" key="1">
    <source>
        <dbReference type="SAM" id="MobiDB-lite"/>
    </source>
</evidence>
<gene>
    <name evidence="2" type="ORF">ADL17_04945</name>
</gene>
<evidence type="ECO:0000313" key="3">
    <source>
        <dbReference type="Proteomes" id="UP000053246"/>
    </source>
</evidence>
<dbReference type="AlphaFoldDB" id="A0A9X0I7Q0"/>
<evidence type="ECO:0000313" key="2">
    <source>
        <dbReference type="EMBL" id="KUJ48401.1"/>
    </source>
</evidence>
<evidence type="ECO:0008006" key="4">
    <source>
        <dbReference type="Google" id="ProtNLM"/>
    </source>
</evidence>
<comment type="caution">
    <text evidence="2">The sequence shown here is derived from an EMBL/GenBank/DDBJ whole genome shotgun (WGS) entry which is preliminary data.</text>
</comment>
<sequence length="127" mass="13837">MRSPRRCSRNGCPRQAVATLTYVYNESTAVVGPLAAFAEPHTYDLCEPHARSLTAPRGWEVVRHEGEFEPPPPTTDDLVALAEAVREAARPAPRPPQDDQNPNAQASTPPSSATSRRGHLRVIPPSH</sequence>
<dbReference type="Proteomes" id="UP000053246">
    <property type="component" value="Unassembled WGS sequence"/>
</dbReference>
<organism evidence="2 3">
    <name type="scientific">Micromonospora maris</name>
    <dbReference type="NCBI Taxonomy" id="1003110"/>
    <lineage>
        <taxon>Bacteria</taxon>
        <taxon>Bacillati</taxon>
        <taxon>Actinomycetota</taxon>
        <taxon>Actinomycetes</taxon>
        <taxon>Micromonosporales</taxon>
        <taxon>Micromonosporaceae</taxon>
        <taxon>Micromonospora</taxon>
    </lineage>
</organism>
<feature type="compositionally biased region" description="Low complexity" evidence="1">
    <location>
        <begin position="98"/>
        <end position="115"/>
    </location>
</feature>
<feature type="region of interest" description="Disordered" evidence="1">
    <location>
        <begin position="85"/>
        <end position="127"/>
    </location>
</feature>
<accession>A0A9X0I7Q0</accession>
<proteinExistence type="predicted"/>
<dbReference type="RefSeq" id="WP_050814541.1">
    <property type="nucleotide sequence ID" value="NZ_LMWI01000001.1"/>
</dbReference>